<dbReference type="SUPFAM" id="SSF51735">
    <property type="entry name" value="NAD(P)-binding Rossmann-fold domains"/>
    <property type="match status" value="1"/>
</dbReference>
<evidence type="ECO:0000256" key="2">
    <source>
        <dbReference type="ARBA" id="ARBA00012400"/>
    </source>
</evidence>
<dbReference type="RefSeq" id="WP_188402132.1">
    <property type="nucleotide sequence ID" value="NZ_BMCE01000001.1"/>
</dbReference>
<dbReference type="EMBL" id="JAFHKS010000044">
    <property type="protein sequence ID" value="MBN3547935.1"/>
    <property type="molecule type" value="Genomic_DNA"/>
</dbReference>
<dbReference type="Gene3D" id="3.40.50.720">
    <property type="entry name" value="NAD(P)-binding Rossmann-like Domain"/>
    <property type="match status" value="1"/>
</dbReference>
<proteinExistence type="predicted"/>
<dbReference type="InterPro" id="IPR028161">
    <property type="entry name" value="Met8-like"/>
</dbReference>
<evidence type="ECO:0000256" key="1">
    <source>
        <dbReference type="ARBA" id="ARBA00005010"/>
    </source>
</evidence>
<dbReference type="Proteomes" id="UP001319060">
    <property type="component" value="Unassembled WGS sequence"/>
</dbReference>
<sequence>MYPIHINLSGKPVVVAGGGLVAYRKIKDLLEQDAYVTVVSPEAVEDIQKWHSQKKLEWAERKVRVEDLQEAFLIIAATNSSEVNSWIAAQAKTHQLVNVADQPHLGNFIIPSVVKRGKLVLSVSTSGASPSLSASIKKELQQRYSEDYESYLDFLFECRSIIKKEFPEESRKSLLTKLTDASYIHEADKRNVYKQALISEIQRKYVSKPITE</sequence>
<evidence type="ECO:0000256" key="3">
    <source>
        <dbReference type="ARBA" id="ARBA00023002"/>
    </source>
</evidence>
<evidence type="ECO:0000313" key="8">
    <source>
        <dbReference type="Proteomes" id="UP001319060"/>
    </source>
</evidence>
<dbReference type="Gene3D" id="1.10.8.610">
    <property type="entry name" value="SirC, precorrin-2 dehydrogenase, C-terminal helical domain-like"/>
    <property type="match status" value="1"/>
</dbReference>
<dbReference type="EC" id="1.3.1.76" evidence="2"/>
<comment type="pathway">
    <text evidence="1">Porphyrin-containing compound metabolism; siroheme biosynthesis; sirohydrochlorin from precorrin-2: step 1/1.</text>
</comment>
<accession>A0ABS2ZJ31</accession>
<dbReference type="InterPro" id="IPR006367">
    <property type="entry name" value="Sirohaem_synthase_N"/>
</dbReference>
<gene>
    <name evidence="7" type="ORF">JYA64_21725</name>
</gene>
<dbReference type="NCBIfam" id="TIGR01470">
    <property type="entry name" value="cysG_Nterm"/>
    <property type="match status" value="1"/>
</dbReference>
<dbReference type="InterPro" id="IPR042518">
    <property type="entry name" value="SirC_C"/>
</dbReference>
<comment type="catalytic activity">
    <reaction evidence="6">
        <text>precorrin-2 + NAD(+) = sirohydrochlorin + NADH + 2 H(+)</text>
        <dbReference type="Rhea" id="RHEA:15613"/>
        <dbReference type="ChEBI" id="CHEBI:15378"/>
        <dbReference type="ChEBI" id="CHEBI:57540"/>
        <dbReference type="ChEBI" id="CHEBI:57945"/>
        <dbReference type="ChEBI" id="CHEBI:58351"/>
        <dbReference type="ChEBI" id="CHEBI:58827"/>
        <dbReference type="EC" id="1.3.1.76"/>
    </reaction>
</comment>
<keyword evidence="4" id="KW-0520">NAD</keyword>
<dbReference type="SUPFAM" id="SSF75615">
    <property type="entry name" value="Siroheme synthase middle domains-like"/>
    <property type="match status" value="1"/>
</dbReference>
<evidence type="ECO:0000256" key="5">
    <source>
        <dbReference type="ARBA" id="ARBA00023244"/>
    </source>
</evidence>
<evidence type="ECO:0000256" key="4">
    <source>
        <dbReference type="ARBA" id="ARBA00023027"/>
    </source>
</evidence>
<keyword evidence="3" id="KW-0560">Oxidoreductase</keyword>
<dbReference type="PANTHER" id="PTHR35330">
    <property type="entry name" value="SIROHEME BIOSYNTHESIS PROTEIN MET8"/>
    <property type="match status" value="1"/>
</dbReference>
<protein>
    <recommendedName>
        <fullName evidence="2">precorrin-2 dehydrogenase</fullName>
        <ecNumber evidence="2">1.3.1.76</ecNumber>
    </recommendedName>
</protein>
<dbReference type="InterPro" id="IPR036291">
    <property type="entry name" value="NAD(P)-bd_dom_sf"/>
</dbReference>
<evidence type="ECO:0000256" key="6">
    <source>
        <dbReference type="ARBA" id="ARBA00047561"/>
    </source>
</evidence>
<dbReference type="NCBIfam" id="NF005222">
    <property type="entry name" value="PRK06718.1"/>
    <property type="match status" value="1"/>
</dbReference>
<dbReference type="Pfam" id="PF13241">
    <property type="entry name" value="NAD_binding_7"/>
    <property type="match status" value="1"/>
</dbReference>
<organism evidence="7 8">
    <name type="scientific">Fictibacillus barbaricus</name>
    <dbReference type="NCBI Taxonomy" id="182136"/>
    <lineage>
        <taxon>Bacteria</taxon>
        <taxon>Bacillati</taxon>
        <taxon>Bacillota</taxon>
        <taxon>Bacilli</taxon>
        <taxon>Bacillales</taxon>
        <taxon>Fictibacillaceae</taxon>
        <taxon>Fictibacillus</taxon>
    </lineage>
</organism>
<name>A0ABS2ZJ31_9BACL</name>
<evidence type="ECO:0000313" key="7">
    <source>
        <dbReference type="EMBL" id="MBN3547935.1"/>
    </source>
</evidence>
<comment type="caution">
    <text evidence="7">The sequence shown here is derived from an EMBL/GenBank/DDBJ whole genome shotgun (WGS) entry which is preliminary data.</text>
</comment>
<dbReference type="Pfam" id="PF22440">
    <property type="entry name" value="SirC_C"/>
    <property type="match status" value="1"/>
</dbReference>
<keyword evidence="8" id="KW-1185">Reference proteome</keyword>
<dbReference type="PANTHER" id="PTHR35330:SF1">
    <property type="entry name" value="SIROHEME BIOSYNTHESIS PROTEIN MET8"/>
    <property type="match status" value="1"/>
</dbReference>
<keyword evidence="5" id="KW-0627">Porphyrin biosynthesis</keyword>
<reference evidence="7 8" key="1">
    <citation type="submission" date="2021-01" db="EMBL/GenBank/DDBJ databases">
        <title>Genome Sequencing of Type Strains.</title>
        <authorList>
            <person name="Lemaire J.F."/>
            <person name="Inderbitzin P."/>
            <person name="Collins S.B."/>
            <person name="Wespe N."/>
            <person name="Knight-Connoni V."/>
        </authorList>
    </citation>
    <scope>NUCLEOTIDE SEQUENCE [LARGE SCALE GENOMIC DNA]</scope>
    <source>
        <strain evidence="7 8">DSM 14730</strain>
    </source>
</reference>